<feature type="compositionally biased region" description="Polar residues" evidence="3">
    <location>
        <begin position="628"/>
        <end position="639"/>
    </location>
</feature>
<dbReference type="InterPro" id="IPR051876">
    <property type="entry name" value="ODA-DC/CCD"/>
</dbReference>
<feature type="compositionally biased region" description="Polar residues" evidence="3">
    <location>
        <begin position="531"/>
        <end position="591"/>
    </location>
</feature>
<organism evidence="5 6">
    <name type="scientific">Rousettus aegyptiacus</name>
    <name type="common">Egyptian fruit bat</name>
    <name type="synonym">Pteropus aegyptiacus</name>
    <dbReference type="NCBI Taxonomy" id="9407"/>
    <lineage>
        <taxon>Eukaryota</taxon>
        <taxon>Metazoa</taxon>
        <taxon>Chordata</taxon>
        <taxon>Craniata</taxon>
        <taxon>Vertebrata</taxon>
        <taxon>Euteleostomi</taxon>
        <taxon>Mammalia</taxon>
        <taxon>Eutheria</taxon>
        <taxon>Laurasiatheria</taxon>
        <taxon>Chiroptera</taxon>
        <taxon>Yinpterochiroptera</taxon>
        <taxon>Pteropodoidea</taxon>
        <taxon>Pteropodidae</taxon>
        <taxon>Rousettinae</taxon>
        <taxon>Rousettus</taxon>
    </lineage>
</organism>
<evidence type="ECO:0000256" key="3">
    <source>
        <dbReference type="SAM" id="MobiDB-lite"/>
    </source>
</evidence>
<dbReference type="Pfam" id="PF21773">
    <property type="entry name" value="ODAD1_CC"/>
    <property type="match status" value="1"/>
</dbReference>
<accession>A0A7J8CEC5</accession>
<reference evidence="5 6" key="1">
    <citation type="journal article" date="2020" name="Nature">
        <title>Six reference-quality genomes reveal evolution of bat adaptations.</title>
        <authorList>
            <person name="Jebb D."/>
            <person name="Huang Z."/>
            <person name="Pippel M."/>
            <person name="Hughes G.M."/>
            <person name="Lavrichenko K."/>
            <person name="Devanna P."/>
            <person name="Winkler S."/>
            <person name="Jermiin L.S."/>
            <person name="Skirmuntt E.C."/>
            <person name="Katzourakis A."/>
            <person name="Burkitt-Gray L."/>
            <person name="Ray D.A."/>
            <person name="Sullivan K.A.M."/>
            <person name="Roscito J.G."/>
            <person name="Kirilenko B.M."/>
            <person name="Davalos L.M."/>
            <person name="Corthals A.P."/>
            <person name="Power M.L."/>
            <person name="Jones G."/>
            <person name="Ransome R.D."/>
            <person name="Dechmann D.K.N."/>
            <person name="Locatelli A.G."/>
            <person name="Puechmaille S.J."/>
            <person name="Fedrigo O."/>
            <person name="Jarvis E.D."/>
            <person name="Hiller M."/>
            <person name="Vernes S.C."/>
            <person name="Myers E.W."/>
            <person name="Teeling E.C."/>
        </authorList>
    </citation>
    <scope>NUCLEOTIDE SEQUENCE [LARGE SCALE GENOMIC DNA]</scope>
    <source>
        <strain evidence="5">MRouAeg1</strain>
        <tissue evidence="5">Muscle</tissue>
    </source>
</reference>
<keyword evidence="6" id="KW-1185">Reference proteome</keyword>
<evidence type="ECO:0000256" key="2">
    <source>
        <dbReference type="SAM" id="Coils"/>
    </source>
</evidence>
<dbReference type="InterPro" id="IPR049258">
    <property type="entry name" value="ODAD1_CC"/>
</dbReference>
<keyword evidence="1 2" id="KW-0175">Coiled coil</keyword>
<evidence type="ECO:0000259" key="4">
    <source>
        <dbReference type="Pfam" id="PF21773"/>
    </source>
</evidence>
<dbReference type="PANTHER" id="PTHR21694">
    <property type="entry name" value="COILED-COIL DOMAIN-CONTAINING PROTEIN 63"/>
    <property type="match status" value="1"/>
</dbReference>
<feature type="coiled-coil region" evidence="2">
    <location>
        <begin position="307"/>
        <end position="387"/>
    </location>
</feature>
<feature type="compositionally biased region" description="Low complexity" evidence="3">
    <location>
        <begin position="647"/>
        <end position="662"/>
    </location>
</feature>
<proteinExistence type="predicted"/>
<feature type="compositionally biased region" description="Low complexity" evidence="3">
    <location>
        <begin position="603"/>
        <end position="616"/>
    </location>
</feature>
<dbReference type="EMBL" id="JACASE010000014">
    <property type="protein sequence ID" value="KAF6409243.1"/>
    <property type="molecule type" value="Genomic_DNA"/>
</dbReference>
<sequence>MPFGLSAGSARSEDGSDVFLEGMVDWELSRLQRQCKAMEGERRAYSKEVHQRINKQLEEIHSLEAERDRLRVQISIAQSQVKRLRDSERLENMGRLLKCRARVQAEVKELQLQARALDQQIREWEARIFVHGKDVRAPGVILEEKAKIQRRIKILEDQLDRVTCRFDIQLVRNAALREELDLLRIERNRYLNVDHRLQKERADKEVTQNQTEVQSLQRQIAHLEHLHRFLKLKNDERQPDPAVVEKREKRAKEVAEGLRKSSQERLKLRYEDALNKLSQLTGESDPDLLVEKYLELEERNFAEFNFINEQNSEVERLSEEMKEMQEAIESAHTNEAARRELREQEWAALRQRVAEVGAEADKLEARSQDLQGQLEKLKADIQQLFSRAQCDSTIINDLLGVKTYMRDRDIGLFLRLIEKRLVELLTVQAFLDTQAYTSSLADAALLVLGQRVDELPKKVAPPQLPNNLDEPPGFEAKEDYPLSKEELLGHVTKSLEARERAREQNRKELVQVLEDSPNVTVPGTHEASSGAGLTTARSPSNVPGSILSNKTSGILASSGGRATSSNVARVTFGDPTSTVGYVTSSTNASEGSTGGHETSRPVSSSSYLGSTGYLESSRGHESLAGAQSRGTESESSGGPASSRGHISSNGPASSTGPGSTTSKDSQGFD</sequence>
<evidence type="ECO:0000313" key="6">
    <source>
        <dbReference type="Proteomes" id="UP000593571"/>
    </source>
</evidence>
<comment type="caution">
    <text evidence="5">The sequence shown here is derived from an EMBL/GenBank/DDBJ whole genome shotgun (WGS) entry which is preliminary data.</text>
</comment>
<evidence type="ECO:0000256" key="1">
    <source>
        <dbReference type="ARBA" id="ARBA00023054"/>
    </source>
</evidence>
<evidence type="ECO:0000313" key="5">
    <source>
        <dbReference type="EMBL" id="KAF6409243.1"/>
    </source>
</evidence>
<protein>
    <submittedName>
        <fullName evidence="5">Coiled-coil domain containing 114</fullName>
    </submittedName>
</protein>
<name>A0A7J8CEC5_ROUAE</name>
<dbReference type="Proteomes" id="UP000593571">
    <property type="component" value="Unassembled WGS sequence"/>
</dbReference>
<dbReference type="AlphaFoldDB" id="A0A7J8CEC5"/>
<feature type="region of interest" description="Disordered" evidence="3">
    <location>
        <begin position="514"/>
        <end position="669"/>
    </location>
</feature>
<feature type="domain" description="ODAD1 central coiled coil region" evidence="4">
    <location>
        <begin position="199"/>
        <end position="400"/>
    </location>
</feature>
<gene>
    <name evidence="5" type="ORF">HJG63_002195</name>
</gene>
<dbReference type="GO" id="GO:0036158">
    <property type="term" value="P:outer dynein arm assembly"/>
    <property type="evidence" value="ECO:0007669"/>
    <property type="project" value="TreeGrafter"/>
</dbReference>
<dbReference type="GO" id="GO:0003341">
    <property type="term" value="P:cilium movement"/>
    <property type="evidence" value="ECO:0007669"/>
    <property type="project" value="TreeGrafter"/>
</dbReference>
<dbReference type="PANTHER" id="PTHR21694:SF35">
    <property type="entry name" value="OUTER DYNEIN ARM-DOCKING COMPLEX SUBUNIT 1"/>
    <property type="match status" value="1"/>
</dbReference>
<feature type="coiled-coil region" evidence="2">
    <location>
        <begin position="28"/>
        <end position="233"/>
    </location>
</feature>
<dbReference type="GO" id="GO:0005930">
    <property type="term" value="C:axoneme"/>
    <property type="evidence" value="ECO:0007669"/>
    <property type="project" value="TreeGrafter"/>
</dbReference>